<keyword evidence="4" id="KW-1133">Transmembrane helix</keyword>
<keyword evidence="4" id="KW-0812">Transmembrane</keyword>
<dbReference type="FunFam" id="3.30.200.20:FF:000910">
    <property type="entry name" value="Cysteine-rich receptor-like protein kinase 11"/>
    <property type="match status" value="1"/>
</dbReference>
<keyword evidence="8" id="KW-1185">Reference proteome</keyword>
<dbReference type="Pfam" id="PF08276">
    <property type="entry name" value="PAN_2"/>
    <property type="match status" value="1"/>
</dbReference>
<evidence type="ECO:0008006" key="9">
    <source>
        <dbReference type="Google" id="ProtNLM"/>
    </source>
</evidence>
<dbReference type="CDD" id="cd00028">
    <property type="entry name" value="B_lectin"/>
    <property type="match status" value="1"/>
</dbReference>
<evidence type="ECO:0000256" key="1">
    <source>
        <dbReference type="ARBA" id="ARBA00022729"/>
    </source>
</evidence>
<evidence type="ECO:0000256" key="3">
    <source>
        <dbReference type="ARBA" id="ARBA00023180"/>
    </source>
</evidence>
<dbReference type="Gene3D" id="2.90.10.10">
    <property type="entry name" value="Bulb-type lectin domain"/>
    <property type="match status" value="1"/>
</dbReference>
<comment type="caution">
    <text evidence="7">The sequence shown here is derived from an EMBL/GenBank/DDBJ whole genome shotgun (WGS) entry which is preliminary data.</text>
</comment>
<protein>
    <recommendedName>
        <fullName evidence="9">Bulb-type lectin domain-containing protein</fullName>
    </recommendedName>
</protein>
<dbReference type="SUPFAM" id="SSF56112">
    <property type="entry name" value="Protein kinase-like (PK-like)"/>
    <property type="match status" value="1"/>
</dbReference>
<dbReference type="Proteomes" id="UP000326396">
    <property type="component" value="Linkage Group LG8"/>
</dbReference>
<evidence type="ECO:0000313" key="8">
    <source>
        <dbReference type="Proteomes" id="UP000326396"/>
    </source>
</evidence>
<keyword evidence="4" id="KW-0472">Membrane</keyword>
<dbReference type="InterPro" id="IPR001245">
    <property type="entry name" value="Ser-Thr/Tyr_kinase_cat_dom"/>
</dbReference>
<gene>
    <name evidence="7" type="ORF">E3N88_38432</name>
</gene>
<accession>A0A5N6LUT8</accession>
<dbReference type="CDD" id="cd00054">
    <property type="entry name" value="EGF_CA"/>
    <property type="match status" value="1"/>
</dbReference>
<keyword evidence="2" id="KW-1015">Disulfide bond</keyword>
<evidence type="ECO:0000256" key="4">
    <source>
        <dbReference type="SAM" id="Phobius"/>
    </source>
</evidence>
<dbReference type="GO" id="GO:0004672">
    <property type="term" value="F:protein kinase activity"/>
    <property type="evidence" value="ECO:0007669"/>
    <property type="project" value="InterPro"/>
</dbReference>
<dbReference type="FunFam" id="2.90.10.10:FF:000004">
    <property type="entry name" value="G-type lectin S-receptor-like serine/threonine-protein kinase"/>
    <property type="match status" value="1"/>
</dbReference>
<feature type="transmembrane region" description="Helical" evidence="4">
    <location>
        <begin position="405"/>
        <end position="428"/>
    </location>
</feature>
<dbReference type="PROSITE" id="PS50927">
    <property type="entry name" value="BULB_LECTIN"/>
    <property type="match status" value="1"/>
</dbReference>
<dbReference type="AlphaFoldDB" id="A0A5N6LUT8"/>
<evidence type="ECO:0000259" key="5">
    <source>
        <dbReference type="PROSITE" id="PS50011"/>
    </source>
</evidence>
<evidence type="ECO:0000259" key="6">
    <source>
        <dbReference type="PROSITE" id="PS50927"/>
    </source>
</evidence>
<keyword evidence="1" id="KW-0732">Signal</keyword>
<dbReference type="InterPro" id="IPR036426">
    <property type="entry name" value="Bulb-type_lectin_dom_sf"/>
</dbReference>
<dbReference type="OrthoDB" id="785331at2759"/>
<dbReference type="GO" id="GO:0005524">
    <property type="term" value="F:ATP binding"/>
    <property type="evidence" value="ECO:0007669"/>
    <property type="project" value="InterPro"/>
</dbReference>
<dbReference type="GO" id="GO:0048544">
    <property type="term" value="P:recognition of pollen"/>
    <property type="evidence" value="ECO:0007669"/>
    <property type="project" value="InterPro"/>
</dbReference>
<keyword evidence="3" id="KW-0325">Glycoprotein</keyword>
<feature type="domain" description="Protein kinase" evidence="5">
    <location>
        <begin position="438"/>
        <end position="543"/>
    </location>
</feature>
<dbReference type="PROSITE" id="PS50011">
    <property type="entry name" value="PROTEIN_KINASE_DOM"/>
    <property type="match status" value="1"/>
</dbReference>
<sequence>MLRTCRSQDTIAAHQNISDGETIVSEDSKFELGFFSPGNSKDRYLGIWFKNTSPQTVVWVANRETPLTDNSGAVKLDNQGNLTLVNGSGKVIWSSNSSASGANINLLAKLLDTGNLVIKNGNEVLIWQSFDHPGDTYLPEMKLGKNFRTGRETYLTSWRSSDDPSPGEYTFKLLAVKGKFQQVCIRRNFAIETRIGSYNGKLFSGRPEFAVDPADPTYDIHMVVNPNEMYFTYTSNSTDTTFLLRTIFQKKPANQEWIESFTLPVDYCDNYGVCGPYGSCNTASSPYCGCLKGFERKNTNETTLDHNDTSVCRRSIGLDCGHGDGFLKFSSMKLPDTENAVFSSNMSLLDCEVACKNNCGVGCLLWFGDLIDVRVFPQNGQDLYVRLAASELSDLNSSFHTKKRVVMVVTLPISVVLTLLGLILALYIRRNWKKKSDVENNNLMGRAEVSLFGLSKIQRATITSRSTTSWEKAGVLEGQEIAVKRLSKSSQQGLDEFKNEVICIAKLQHRNLVKLFGYCIQGDEKMLIYEYMPNSSLDTFLFG</sequence>
<dbReference type="SMART" id="SM00108">
    <property type="entry name" value="B_lectin"/>
    <property type="match status" value="1"/>
</dbReference>
<dbReference type="InterPro" id="IPR003609">
    <property type="entry name" value="Pan_app"/>
</dbReference>
<dbReference type="SUPFAM" id="SSF51110">
    <property type="entry name" value="alpha-D-mannose-specific plant lectins"/>
    <property type="match status" value="1"/>
</dbReference>
<dbReference type="EMBL" id="SZYD01000018">
    <property type="protein sequence ID" value="KAD2805055.1"/>
    <property type="molecule type" value="Genomic_DNA"/>
</dbReference>
<dbReference type="PANTHER" id="PTHR32444:SF235">
    <property type="entry name" value="OS01G0783900 PROTEIN"/>
    <property type="match status" value="1"/>
</dbReference>
<dbReference type="Pfam" id="PF01453">
    <property type="entry name" value="B_lectin"/>
    <property type="match status" value="1"/>
</dbReference>
<evidence type="ECO:0000256" key="2">
    <source>
        <dbReference type="ARBA" id="ARBA00023157"/>
    </source>
</evidence>
<dbReference type="InterPro" id="IPR000719">
    <property type="entry name" value="Prot_kinase_dom"/>
</dbReference>
<name>A0A5N6LUT8_9ASTR</name>
<dbReference type="Gene3D" id="3.30.200.20">
    <property type="entry name" value="Phosphorylase Kinase, domain 1"/>
    <property type="match status" value="1"/>
</dbReference>
<organism evidence="7 8">
    <name type="scientific">Mikania micrantha</name>
    <name type="common">bitter vine</name>
    <dbReference type="NCBI Taxonomy" id="192012"/>
    <lineage>
        <taxon>Eukaryota</taxon>
        <taxon>Viridiplantae</taxon>
        <taxon>Streptophyta</taxon>
        <taxon>Embryophyta</taxon>
        <taxon>Tracheophyta</taxon>
        <taxon>Spermatophyta</taxon>
        <taxon>Magnoliopsida</taxon>
        <taxon>eudicotyledons</taxon>
        <taxon>Gunneridae</taxon>
        <taxon>Pentapetalae</taxon>
        <taxon>asterids</taxon>
        <taxon>campanulids</taxon>
        <taxon>Asterales</taxon>
        <taxon>Asteraceae</taxon>
        <taxon>Asteroideae</taxon>
        <taxon>Heliantheae alliance</taxon>
        <taxon>Eupatorieae</taxon>
        <taxon>Mikania</taxon>
    </lineage>
</organism>
<dbReference type="PANTHER" id="PTHR32444">
    <property type="entry name" value="BULB-TYPE LECTIN DOMAIN-CONTAINING PROTEIN"/>
    <property type="match status" value="1"/>
</dbReference>
<reference evidence="7 8" key="1">
    <citation type="submission" date="2019-05" db="EMBL/GenBank/DDBJ databases">
        <title>Mikania micrantha, genome provides insights into the molecular mechanism of rapid growth.</title>
        <authorList>
            <person name="Liu B."/>
        </authorList>
    </citation>
    <scope>NUCLEOTIDE SEQUENCE [LARGE SCALE GENOMIC DNA]</scope>
    <source>
        <strain evidence="7">NLD-2019</strain>
        <tissue evidence="7">Leaf</tissue>
    </source>
</reference>
<proteinExistence type="predicted"/>
<feature type="domain" description="Bulb-type lectin" evidence="6">
    <location>
        <begin position="8"/>
        <end position="131"/>
    </location>
</feature>
<dbReference type="Pfam" id="PF07714">
    <property type="entry name" value="PK_Tyr_Ser-Thr"/>
    <property type="match status" value="1"/>
</dbReference>
<dbReference type="Pfam" id="PF00954">
    <property type="entry name" value="S_locus_glycop"/>
    <property type="match status" value="1"/>
</dbReference>
<dbReference type="InterPro" id="IPR001480">
    <property type="entry name" value="Bulb-type_lectin_dom"/>
</dbReference>
<dbReference type="InterPro" id="IPR011009">
    <property type="entry name" value="Kinase-like_dom_sf"/>
</dbReference>
<evidence type="ECO:0000313" key="7">
    <source>
        <dbReference type="EMBL" id="KAD2805055.1"/>
    </source>
</evidence>
<dbReference type="SMART" id="SM00473">
    <property type="entry name" value="PAN_AP"/>
    <property type="match status" value="1"/>
</dbReference>
<dbReference type="InterPro" id="IPR000858">
    <property type="entry name" value="S_locus_glycoprot_dom"/>
</dbReference>
<dbReference type="CDD" id="cd01098">
    <property type="entry name" value="PAN_AP_plant"/>
    <property type="match status" value="1"/>
</dbReference>